<protein>
    <recommendedName>
        <fullName evidence="7">Xyloglucan endotransglucosylase/hydrolase</fullName>
        <ecNumber evidence="7">2.4.1.207</ecNumber>
    </recommendedName>
</protein>
<dbReference type="InterPro" id="IPR044791">
    <property type="entry name" value="Beta-glucanase/XTH"/>
</dbReference>
<dbReference type="SUPFAM" id="SSF49899">
    <property type="entry name" value="Concanavalin A-like lectins/glucanases"/>
    <property type="match status" value="1"/>
</dbReference>
<dbReference type="InterPro" id="IPR008264">
    <property type="entry name" value="Beta_glucanase"/>
</dbReference>
<dbReference type="Gene3D" id="2.60.120.200">
    <property type="match status" value="1"/>
</dbReference>
<evidence type="ECO:0000256" key="2">
    <source>
        <dbReference type="ARBA" id="ARBA00022801"/>
    </source>
</evidence>
<keyword evidence="7" id="KW-0134">Cell wall</keyword>
<dbReference type="OrthoDB" id="4781at2759"/>
<dbReference type="GO" id="GO:0042546">
    <property type="term" value="P:cell wall biogenesis"/>
    <property type="evidence" value="ECO:0007669"/>
    <property type="project" value="InterPro"/>
</dbReference>
<keyword evidence="7" id="KW-0732">Signal</keyword>
<dbReference type="PIRSF" id="PIRSF005604">
    <property type="entry name" value="XET"/>
    <property type="match status" value="1"/>
</dbReference>
<dbReference type="AlphaFoldDB" id="A0A835DY90"/>
<comment type="caution">
    <text evidence="9">The sequence shown here is derived from an EMBL/GenBank/DDBJ whole genome shotgun (WGS) entry which is preliminary data.</text>
</comment>
<comment type="subcellular location">
    <subcellularLocation>
        <location evidence="7">Secreted</location>
        <location evidence="7">Cell wall</location>
    </subcellularLocation>
    <subcellularLocation>
        <location evidence="7">Secreted</location>
        <location evidence="7">Extracellular space</location>
        <location evidence="7">Apoplast</location>
    </subcellularLocation>
</comment>
<evidence type="ECO:0000259" key="8">
    <source>
        <dbReference type="PROSITE" id="PS51762"/>
    </source>
</evidence>
<feature type="glycosylation site" description="N-linked (GlcNAc...) asparagine" evidence="6">
    <location>
        <position position="123"/>
    </location>
</feature>
<organism evidence="9 10">
    <name type="scientific">Digitaria exilis</name>
    <dbReference type="NCBI Taxonomy" id="1010633"/>
    <lineage>
        <taxon>Eukaryota</taxon>
        <taxon>Viridiplantae</taxon>
        <taxon>Streptophyta</taxon>
        <taxon>Embryophyta</taxon>
        <taxon>Tracheophyta</taxon>
        <taxon>Spermatophyta</taxon>
        <taxon>Magnoliopsida</taxon>
        <taxon>Liliopsida</taxon>
        <taxon>Poales</taxon>
        <taxon>Poaceae</taxon>
        <taxon>PACMAD clade</taxon>
        <taxon>Panicoideae</taxon>
        <taxon>Panicodae</taxon>
        <taxon>Paniceae</taxon>
        <taxon>Anthephorinae</taxon>
        <taxon>Digitaria</taxon>
    </lineage>
</organism>
<dbReference type="PROSITE" id="PS51762">
    <property type="entry name" value="GH16_2"/>
    <property type="match status" value="1"/>
</dbReference>
<dbReference type="PANTHER" id="PTHR31062">
    <property type="entry name" value="XYLOGLUCAN ENDOTRANSGLUCOSYLASE/HYDROLASE PROTEIN 8-RELATED"/>
    <property type="match status" value="1"/>
</dbReference>
<evidence type="ECO:0000256" key="3">
    <source>
        <dbReference type="ARBA" id="ARBA00023157"/>
    </source>
</evidence>
<comment type="similarity">
    <text evidence="7">Belongs to the glycosyl hydrolase 16 family.</text>
</comment>
<dbReference type="InterPro" id="IPR000757">
    <property type="entry name" value="Beta-glucanase-like"/>
</dbReference>
<evidence type="ECO:0000313" key="9">
    <source>
        <dbReference type="EMBL" id="KAF8655435.1"/>
    </source>
</evidence>
<dbReference type="Pfam" id="PF00722">
    <property type="entry name" value="Glyco_hydro_16"/>
    <property type="match status" value="1"/>
</dbReference>
<dbReference type="EC" id="2.4.1.207" evidence="7"/>
<evidence type="ECO:0000256" key="7">
    <source>
        <dbReference type="RuleBase" id="RU361120"/>
    </source>
</evidence>
<comment type="function">
    <text evidence="7">Catalyzes xyloglucan endohydrolysis (XEH) and/or endotransglycosylation (XET). Cleaves and religates xyloglucan polymers, an essential constituent of the primary cell wall, and thereby participates in cell wall construction of growing tissues.</text>
</comment>
<dbReference type="Pfam" id="PF06955">
    <property type="entry name" value="XET_C"/>
    <property type="match status" value="1"/>
</dbReference>
<proteinExistence type="inferred from homology"/>
<accession>A0A835DY90</accession>
<dbReference type="PRINTS" id="PR00737">
    <property type="entry name" value="GLHYDRLASE16"/>
</dbReference>
<feature type="domain" description="GH16" evidence="8">
    <location>
        <begin position="5"/>
        <end position="229"/>
    </location>
</feature>
<keyword evidence="2 7" id="KW-0378">Hydrolase</keyword>
<gene>
    <name evidence="9" type="ORF">HU200_061182</name>
</gene>
<dbReference type="InterPro" id="IPR013320">
    <property type="entry name" value="ConA-like_dom_sf"/>
</dbReference>
<evidence type="ECO:0000256" key="4">
    <source>
        <dbReference type="ARBA" id="ARBA00023295"/>
    </source>
</evidence>
<name>A0A835DY90_9POAL</name>
<keyword evidence="7" id="KW-0052">Apoplast</keyword>
<keyword evidence="4 7" id="KW-0326">Glycosidase</keyword>
<feature type="signal peptide" evidence="7">
    <location>
        <begin position="1"/>
        <end position="18"/>
    </location>
</feature>
<evidence type="ECO:0000256" key="6">
    <source>
        <dbReference type="PIRSR" id="PIRSR005604-2"/>
    </source>
</evidence>
<dbReference type="GO" id="GO:0004553">
    <property type="term" value="F:hydrolase activity, hydrolyzing O-glycosyl compounds"/>
    <property type="evidence" value="ECO:0007669"/>
    <property type="project" value="InterPro"/>
</dbReference>
<dbReference type="EMBL" id="JACEFO010002588">
    <property type="protein sequence ID" value="KAF8655435.1"/>
    <property type="molecule type" value="Genomic_DNA"/>
</dbReference>
<dbReference type="Proteomes" id="UP000636709">
    <property type="component" value="Unassembled WGS sequence"/>
</dbReference>
<comment type="PTM">
    <text evidence="7">Contains at least one intrachain disulfide bond essential for its enzymatic activity.</text>
</comment>
<feature type="active site" description="Nucleophile" evidence="5">
    <location>
        <position position="115"/>
    </location>
</feature>
<dbReference type="GO" id="GO:0048046">
    <property type="term" value="C:apoplast"/>
    <property type="evidence" value="ECO:0007669"/>
    <property type="project" value="UniProtKB-SubCell"/>
</dbReference>
<evidence type="ECO:0000256" key="5">
    <source>
        <dbReference type="PIRSR" id="PIRSR005604-1"/>
    </source>
</evidence>
<evidence type="ECO:0000256" key="1">
    <source>
        <dbReference type="ARBA" id="ARBA00022679"/>
    </source>
</evidence>
<keyword evidence="1 7" id="KW-0808">Transferase</keyword>
<keyword evidence="7" id="KW-0964">Secreted</keyword>
<dbReference type="GO" id="GO:0016762">
    <property type="term" value="F:xyloglucan:xyloglucosyl transferase activity"/>
    <property type="evidence" value="ECO:0007669"/>
    <property type="project" value="UniProtKB-EC"/>
</dbReference>
<dbReference type="InterPro" id="IPR010713">
    <property type="entry name" value="XET_C"/>
</dbReference>
<feature type="chain" id="PRO_5033095112" description="Xyloglucan endotransglucosylase/hydrolase" evidence="7">
    <location>
        <begin position="19"/>
        <end position="282"/>
    </location>
</feature>
<keyword evidence="3" id="KW-1015">Disulfide bond</keyword>
<dbReference type="InterPro" id="IPR016455">
    <property type="entry name" value="XTH"/>
</dbReference>
<dbReference type="Gramene" id="Dexi6B01G0007420.1">
    <property type="protein sequence ID" value="Dexi6B01G0007420.1:cds"/>
    <property type="gene ID" value="Dexi6B01G0007420"/>
</dbReference>
<dbReference type="GO" id="GO:0010411">
    <property type="term" value="P:xyloglucan metabolic process"/>
    <property type="evidence" value="ECO:0007669"/>
    <property type="project" value="InterPro"/>
</dbReference>
<reference evidence="9" key="1">
    <citation type="submission" date="2020-07" db="EMBL/GenBank/DDBJ databases">
        <title>Genome sequence and genetic diversity analysis of an under-domesticated orphan crop, white fonio (Digitaria exilis).</title>
        <authorList>
            <person name="Bennetzen J.L."/>
            <person name="Chen S."/>
            <person name="Ma X."/>
            <person name="Wang X."/>
            <person name="Yssel A.E.J."/>
            <person name="Chaluvadi S.R."/>
            <person name="Johnson M."/>
            <person name="Gangashetty P."/>
            <person name="Hamidou F."/>
            <person name="Sanogo M.D."/>
            <person name="Zwaenepoel A."/>
            <person name="Wallace J."/>
            <person name="Van De Peer Y."/>
            <person name="Van Deynze A."/>
        </authorList>
    </citation>
    <scope>NUCLEOTIDE SEQUENCE</scope>
    <source>
        <tissue evidence="9">Leaves</tissue>
    </source>
</reference>
<dbReference type="GO" id="GO:0071555">
    <property type="term" value="P:cell wall organization"/>
    <property type="evidence" value="ECO:0007669"/>
    <property type="project" value="UniProtKB-KW"/>
</dbReference>
<feature type="active site" description="Proton donor" evidence="5">
    <location>
        <position position="119"/>
    </location>
</feature>
<keyword evidence="10" id="KW-1185">Reference proteome</keyword>
<evidence type="ECO:0000313" key="10">
    <source>
        <dbReference type="Proteomes" id="UP000636709"/>
    </source>
</evidence>
<keyword evidence="7" id="KW-0961">Cell wall biogenesis/degradation</keyword>
<sequence length="282" mass="31804">MAASLLSSSCSNPTAVLAMLVTSMMAAPAVVMASLHDDIELMFGGDHFAFHTGGDGVETLALRLDKDHGAGFRSKESYLFARYDIDLKLVANDSAGTVTTVYLTPDLVPPEEHDEIDMEFLGNVTGEPYTLHTNIFVNGVGNREQQFRLWFDPSKDFHTYSIEWNPKHIIMFIDGTPIRVYKNEASRGVPFPTLRRLRLDGSLWNADEWATQGGRVKTNWTQAPFYAYYRNFRVTPCTASCGEKGLDEAALRRPREDHLLYDYCEDQNRFKDNGLPKECTLD</sequence>